<accession>A0A8T2T850</accession>
<keyword evidence="2" id="KW-1185">Reference proteome</keyword>
<comment type="caution">
    <text evidence="1">The sequence shown here is derived from an EMBL/GenBank/DDBJ whole genome shotgun (WGS) entry which is preliminary data.</text>
</comment>
<dbReference type="Proteomes" id="UP000825935">
    <property type="component" value="Chromosome 14"/>
</dbReference>
<evidence type="ECO:0000313" key="2">
    <source>
        <dbReference type="Proteomes" id="UP000825935"/>
    </source>
</evidence>
<organism evidence="1 2">
    <name type="scientific">Ceratopteris richardii</name>
    <name type="common">Triangle waterfern</name>
    <dbReference type="NCBI Taxonomy" id="49495"/>
    <lineage>
        <taxon>Eukaryota</taxon>
        <taxon>Viridiplantae</taxon>
        <taxon>Streptophyta</taxon>
        <taxon>Embryophyta</taxon>
        <taxon>Tracheophyta</taxon>
        <taxon>Polypodiopsida</taxon>
        <taxon>Polypodiidae</taxon>
        <taxon>Polypodiales</taxon>
        <taxon>Pteridineae</taxon>
        <taxon>Pteridaceae</taxon>
        <taxon>Parkerioideae</taxon>
        <taxon>Ceratopteris</taxon>
    </lineage>
</organism>
<protein>
    <submittedName>
        <fullName evidence="1">Uncharacterized protein</fullName>
    </submittedName>
</protein>
<name>A0A8T2T850_CERRI</name>
<evidence type="ECO:0000313" key="1">
    <source>
        <dbReference type="EMBL" id="KAH7415129.1"/>
    </source>
</evidence>
<dbReference type="EMBL" id="CM035419">
    <property type="protein sequence ID" value="KAH7415129.1"/>
    <property type="molecule type" value="Genomic_DNA"/>
</dbReference>
<sequence length="100" mass="11427">MEVFYHKGGLANVVERWPRWAAVPRIEKDRRVAGLTLGGFRHKAKESKEPFKRALSTIGSNKRQSARSGPSLLKLILAKVLQSKGKRSLEPFFSWWPQII</sequence>
<dbReference type="AlphaFoldDB" id="A0A8T2T850"/>
<reference evidence="1" key="1">
    <citation type="submission" date="2021-08" db="EMBL/GenBank/DDBJ databases">
        <title>WGS assembly of Ceratopteris richardii.</title>
        <authorList>
            <person name="Marchant D.B."/>
            <person name="Chen G."/>
            <person name="Jenkins J."/>
            <person name="Shu S."/>
            <person name="Leebens-Mack J."/>
            <person name="Grimwood J."/>
            <person name="Schmutz J."/>
            <person name="Soltis P."/>
            <person name="Soltis D."/>
            <person name="Chen Z.-H."/>
        </authorList>
    </citation>
    <scope>NUCLEOTIDE SEQUENCE</scope>
    <source>
        <strain evidence="1">Whitten #5841</strain>
        <tissue evidence="1">Leaf</tissue>
    </source>
</reference>
<proteinExistence type="predicted"/>
<gene>
    <name evidence="1" type="ORF">KP509_14G029100</name>
</gene>